<evidence type="ECO:0000313" key="9">
    <source>
        <dbReference type="Proteomes" id="UP000092213"/>
    </source>
</evidence>
<dbReference type="PANTHER" id="PTHR32322">
    <property type="entry name" value="INNER MEMBRANE TRANSPORTER"/>
    <property type="match status" value="1"/>
</dbReference>
<comment type="subcellular location">
    <subcellularLocation>
        <location evidence="1">Membrane</location>
        <topology evidence="1">Multi-pass membrane protein</topology>
    </subcellularLocation>
</comment>
<keyword evidence="4 6" id="KW-1133">Transmembrane helix</keyword>
<accession>A0A193G3V7</accession>
<comment type="similarity">
    <text evidence="2">Belongs to the EamA transporter family.</text>
</comment>
<protein>
    <recommendedName>
        <fullName evidence="7">EamA domain-containing protein</fullName>
    </recommendedName>
</protein>
<evidence type="ECO:0000313" key="8">
    <source>
        <dbReference type="EMBL" id="ANN74530.1"/>
    </source>
</evidence>
<dbReference type="SUPFAM" id="SSF103481">
    <property type="entry name" value="Multidrug resistance efflux transporter EmrE"/>
    <property type="match status" value="2"/>
</dbReference>
<dbReference type="Proteomes" id="UP000092213">
    <property type="component" value="Chromosome"/>
</dbReference>
<evidence type="ECO:0000256" key="2">
    <source>
        <dbReference type="ARBA" id="ARBA00007362"/>
    </source>
</evidence>
<dbReference type="AlphaFoldDB" id="A0A193G3V7"/>
<dbReference type="InterPro" id="IPR037185">
    <property type="entry name" value="EmrE-like"/>
</dbReference>
<feature type="transmembrane region" description="Helical" evidence="6">
    <location>
        <begin position="210"/>
        <end position="229"/>
    </location>
</feature>
<reference evidence="8 9" key="1">
    <citation type="submission" date="2016-06" db="EMBL/GenBank/DDBJ databases">
        <title>Complete genome sequences of Bordetella bronchialis and Bordetella flabilis.</title>
        <authorList>
            <person name="LiPuma J.J."/>
            <person name="Spilker T."/>
        </authorList>
    </citation>
    <scope>NUCLEOTIDE SEQUENCE [LARGE SCALE GENOMIC DNA]</scope>
    <source>
        <strain evidence="8 9">AU17976</strain>
    </source>
</reference>
<feature type="domain" description="EamA" evidence="7">
    <location>
        <begin position="146"/>
        <end position="282"/>
    </location>
</feature>
<gene>
    <name evidence="8" type="ORF">BAU08_03460</name>
</gene>
<feature type="transmembrane region" description="Helical" evidence="6">
    <location>
        <begin position="145"/>
        <end position="164"/>
    </location>
</feature>
<dbReference type="GO" id="GO:0016020">
    <property type="term" value="C:membrane"/>
    <property type="evidence" value="ECO:0007669"/>
    <property type="project" value="UniProtKB-SubCell"/>
</dbReference>
<organism evidence="8 9">
    <name type="scientific">Bordetella bronchialis</name>
    <dbReference type="NCBI Taxonomy" id="463025"/>
    <lineage>
        <taxon>Bacteria</taxon>
        <taxon>Pseudomonadati</taxon>
        <taxon>Pseudomonadota</taxon>
        <taxon>Betaproteobacteria</taxon>
        <taxon>Burkholderiales</taxon>
        <taxon>Alcaligenaceae</taxon>
        <taxon>Bordetella</taxon>
    </lineage>
</organism>
<sequence length="303" mass="31721">MPLPVLEALMVLAWSSGFVGMRFSADYAPVFLVILWRLVALVLLLFPLVAREIRHAPWPLLIRQSLVGVLAVAGYLAGVSKGIEAGVPTGLAALVADLVPAGTVLIASCIFRQRNPAGVWGGLALGLAGTLLVCRDVITVGSAPAWAYVLPVAGMMSLALATVWQQRSSPGQSGLSPLAMLWLQSLVSCPVFAGLQAAQGSVWPIPSGGFAASVAWTAVFATLGGYGLYWACLRRSSPARVTGVLFLSPPVTLVWAWAMFGEPLSWTILAGTAISGSGVWFMRAGEGGGRSPLRQARQSQGQV</sequence>
<feature type="transmembrane region" description="Helical" evidence="6">
    <location>
        <begin position="176"/>
        <end position="198"/>
    </location>
</feature>
<dbReference type="STRING" id="463025.BAU08_03460"/>
<dbReference type="PANTHER" id="PTHR32322:SF2">
    <property type="entry name" value="EAMA DOMAIN-CONTAINING PROTEIN"/>
    <property type="match status" value="1"/>
</dbReference>
<evidence type="ECO:0000256" key="3">
    <source>
        <dbReference type="ARBA" id="ARBA00022692"/>
    </source>
</evidence>
<evidence type="ECO:0000256" key="5">
    <source>
        <dbReference type="ARBA" id="ARBA00023136"/>
    </source>
</evidence>
<evidence type="ECO:0000256" key="4">
    <source>
        <dbReference type="ARBA" id="ARBA00022989"/>
    </source>
</evidence>
<evidence type="ECO:0000256" key="6">
    <source>
        <dbReference type="SAM" id="Phobius"/>
    </source>
</evidence>
<proteinExistence type="inferred from homology"/>
<feature type="transmembrane region" description="Helical" evidence="6">
    <location>
        <begin position="27"/>
        <end position="48"/>
    </location>
</feature>
<feature type="transmembrane region" description="Helical" evidence="6">
    <location>
        <begin position="90"/>
        <end position="111"/>
    </location>
</feature>
<name>A0A193G3V7_9BORD</name>
<keyword evidence="5 6" id="KW-0472">Membrane</keyword>
<evidence type="ECO:0000256" key="1">
    <source>
        <dbReference type="ARBA" id="ARBA00004141"/>
    </source>
</evidence>
<evidence type="ECO:0000259" key="7">
    <source>
        <dbReference type="Pfam" id="PF00892"/>
    </source>
</evidence>
<dbReference type="InterPro" id="IPR000620">
    <property type="entry name" value="EamA_dom"/>
</dbReference>
<keyword evidence="3 6" id="KW-0812">Transmembrane</keyword>
<dbReference type="EMBL" id="CP016171">
    <property type="protein sequence ID" value="ANN74530.1"/>
    <property type="molecule type" value="Genomic_DNA"/>
</dbReference>
<dbReference type="InterPro" id="IPR050638">
    <property type="entry name" value="AA-Vitamin_Transporters"/>
</dbReference>
<feature type="transmembrane region" description="Helical" evidence="6">
    <location>
        <begin position="118"/>
        <end position="139"/>
    </location>
</feature>
<feature type="domain" description="EamA" evidence="7">
    <location>
        <begin position="9"/>
        <end position="133"/>
    </location>
</feature>
<feature type="transmembrane region" description="Helical" evidence="6">
    <location>
        <begin position="241"/>
        <end position="258"/>
    </location>
</feature>
<dbReference type="Pfam" id="PF00892">
    <property type="entry name" value="EamA"/>
    <property type="match status" value="2"/>
</dbReference>
<feature type="transmembrane region" description="Helical" evidence="6">
    <location>
        <begin position="60"/>
        <end position="78"/>
    </location>
</feature>
<feature type="transmembrane region" description="Helical" evidence="6">
    <location>
        <begin position="264"/>
        <end position="282"/>
    </location>
</feature>